<reference evidence="1 2" key="1">
    <citation type="journal article" date="2009" name="PLoS ONE">
        <title>Genome sequence of the versatile fish pathogen Edwardsiella tarda provides insights into its adaptation to broad host ranges and intracellular niches.</title>
        <authorList>
            <person name="Wang Q."/>
            <person name="Yang M."/>
            <person name="Xiao J."/>
            <person name="Wu H."/>
            <person name="Wang X."/>
            <person name="Lv Y."/>
            <person name="Xu L."/>
            <person name="Zheng H."/>
            <person name="Wang S."/>
            <person name="Zhao G."/>
            <person name="Liu Q."/>
            <person name="Zhang Y."/>
        </authorList>
    </citation>
    <scope>NUCLEOTIDE SEQUENCE [LARGE SCALE GENOMIC DNA]</scope>
    <source>
        <strain evidence="2">EIB202 / CCTCC M208068</strain>
    </source>
</reference>
<evidence type="ECO:0000313" key="1">
    <source>
        <dbReference type="EMBL" id="ACY86243.1"/>
    </source>
</evidence>
<name>A0AAU8P6Z4_EDWPI</name>
<keyword evidence="2" id="KW-1185">Reference proteome</keyword>
<accession>A0AAU8P6Z4</accession>
<dbReference type="AlphaFoldDB" id="A0AAU8P6Z4"/>
<gene>
    <name evidence="1" type="ordered locus">ETAE_3412</name>
</gene>
<dbReference type="KEGG" id="etr:ETAE_3412"/>
<sequence>MILLKLYSEDIHIHIHLQSANQFHLLRLIIKQQKNFF</sequence>
<protein>
    <submittedName>
        <fullName evidence="1">Uncharacterized protein</fullName>
    </submittedName>
</protein>
<dbReference type="Proteomes" id="UP000002634">
    <property type="component" value="Chromosome"/>
</dbReference>
<dbReference type="EMBL" id="CP001135">
    <property type="protein sequence ID" value="ACY86243.1"/>
    <property type="molecule type" value="Genomic_DNA"/>
</dbReference>
<organism evidence="1 2">
    <name type="scientific">Edwardsiella piscicida</name>
    <dbReference type="NCBI Taxonomy" id="1263550"/>
    <lineage>
        <taxon>Bacteria</taxon>
        <taxon>Pseudomonadati</taxon>
        <taxon>Pseudomonadota</taxon>
        <taxon>Gammaproteobacteria</taxon>
        <taxon>Enterobacterales</taxon>
        <taxon>Hafniaceae</taxon>
        <taxon>Edwardsiella</taxon>
    </lineage>
</organism>
<evidence type="ECO:0000313" key="2">
    <source>
        <dbReference type="Proteomes" id="UP000002634"/>
    </source>
</evidence>
<proteinExistence type="predicted"/>